<name>A0A923LFA1_9FIRM</name>
<feature type="domain" description="Metallo-beta-lactamase" evidence="1">
    <location>
        <begin position="11"/>
        <end position="193"/>
    </location>
</feature>
<dbReference type="Proteomes" id="UP000652477">
    <property type="component" value="Unassembled WGS sequence"/>
</dbReference>
<dbReference type="AlphaFoldDB" id="A0A923LFA1"/>
<evidence type="ECO:0000313" key="3">
    <source>
        <dbReference type="Proteomes" id="UP000652477"/>
    </source>
</evidence>
<evidence type="ECO:0000259" key="1">
    <source>
        <dbReference type="SMART" id="SM00849"/>
    </source>
</evidence>
<organism evidence="2 3">
    <name type="scientific">Mediterraneibacter hominis</name>
    <dbReference type="NCBI Taxonomy" id="2763054"/>
    <lineage>
        <taxon>Bacteria</taxon>
        <taxon>Bacillati</taxon>
        <taxon>Bacillota</taxon>
        <taxon>Clostridia</taxon>
        <taxon>Lachnospirales</taxon>
        <taxon>Lachnospiraceae</taxon>
        <taxon>Mediterraneibacter</taxon>
    </lineage>
</organism>
<sequence length="265" mass="29237">MRMCSIASGSSGNCIYVGSNHTHLLVDTGISKKRIDAGLKELEIKGEELDGILITHEHSDHIQGLGVFSRKYEIPIYATPGTIQGILSYAGLGKVPEGLFHPIHTDVELCLGDIRIHPFSISHDANEPCGYRMECGNKAVAVATDLGVYDAYTVENLKNLDAVLLEANHDIHMLEVGGYPYYLKQRILGEKGHLSNELSGRLLCDILHDNLNHIILGHLSKENNYAKLAYETVKLEVTLADNEYKGDDLDMFVAKRDAISDIIIV</sequence>
<dbReference type="PANTHER" id="PTHR47619">
    <property type="entry name" value="METALLO-HYDROLASE YYCJ-RELATED"/>
    <property type="match status" value="1"/>
</dbReference>
<gene>
    <name evidence="2" type="ORF">H8S37_01665</name>
</gene>
<evidence type="ECO:0000313" key="2">
    <source>
        <dbReference type="EMBL" id="MBC5687643.1"/>
    </source>
</evidence>
<dbReference type="PANTHER" id="PTHR47619:SF1">
    <property type="entry name" value="EXODEOXYRIBONUCLEASE WALJ"/>
    <property type="match status" value="1"/>
</dbReference>
<keyword evidence="3" id="KW-1185">Reference proteome</keyword>
<dbReference type="InterPro" id="IPR001279">
    <property type="entry name" value="Metallo-B-lactamas"/>
</dbReference>
<dbReference type="InterPro" id="IPR036866">
    <property type="entry name" value="RibonucZ/Hydroxyglut_hydro"/>
</dbReference>
<protein>
    <submittedName>
        <fullName evidence="2">MBL fold metallo-hydrolase</fullName>
    </submittedName>
</protein>
<accession>A0A923LFA1</accession>
<dbReference type="Gene3D" id="3.60.15.10">
    <property type="entry name" value="Ribonuclease Z/Hydroxyacylglutathione hydrolase-like"/>
    <property type="match status" value="1"/>
</dbReference>
<comment type="caution">
    <text evidence="2">The sequence shown here is derived from an EMBL/GenBank/DDBJ whole genome shotgun (WGS) entry which is preliminary data.</text>
</comment>
<proteinExistence type="predicted"/>
<dbReference type="SMART" id="SM00849">
    <property type="entry name" value="Lactamase_B"/>
    <property type="match status" value="1"/>
</dbReference>
<dbReference type="SUPFAM" id="SSF56281">
    <property type="entry name" value="Metallo-hydrolase/oxidoreductase"/>
    <property type="match status" value="1"/>
</dbReference>
<dbReference type="Pfam" id="PF12706">
    <property type="entry name" value="Lactamase_B_2"/>
    <property type="match status" value="1"/>
</dbReference>
<dbReference type="RefSeq" id="WP_186874318.1">
    <property type="nucleotide sequence ID" value="NZ_JACOPF010000001.1"/>
</dbReference>
<dbReference type="EMBL" id="JACOPF010000001">
    <property type="protein sequence ID" value="MBC5687643.1"/>
    <property type="molecule type" value="Genomic_DNA"/>
</dbReference>
<dbReference type="InterPro" id="IPR052533">
    <property type="entry name" value="WalJ/YycJ-like"/>
</dbReference>
<reference evidence="2" key="1">
    <citation type="submission" date="2020-08" db="EMBL/GenBank/DDBJ databases">
        <title>Genome public.</title>
        <authorList>
            <person name="Liu C."/>
            <person name="Sun Q."/>
        </authorList>
    </citation>
    <scope>NUCLEOTIDE SEQUENCE</scope>
    <source>
        <strain evidence="2">NSJ-55</strain>
    </source>
</reference>